<reference evidence="1" key="2">
    <citation type="journal article" date="2015" name="Fish Shellfish Immunol.">
        <title>Early steps in the European eel (Anguilla anguilla)-Vibrio vulnificus interaction in the gills: Role of the RtxA13 toxin.</title>
        <authorList>
            <person name="Callol A."/>
            <person name="Pajuelo D."/>
            <person name="Ebbesson L."/>
            <person name="Teles M."/>
            <person name="MacKenzie S."/>
            <person name="Amaro C."/>
        </authorList>
    </citation>
    <scope>NUCLEOTIDE SEQUENCE</scope>
</reference>
<name>A0A0E9QMD5_ANGAN</name>
<proteinExistence type="predicted"/>
<protein>
    <submittedName>
        <fullName evidence="1">Uncharacterized protein</fullName>
    </submittedName>
</protein>
<evidence type="ECO:0000313" key="1">
    <source>
        <dbReference type="EMBL" id="JAH18004.1"/>
    </source>
</evidence>
<organism evidence="1">
    <name type="scientific">Anguilla anguilla</name>
    <name type="common">European freshwater eel</name>
    <name type="synonym">Muraena anguilla</name>
    <dbReference type="NCBI Taxonomy" id="7936"/>
    <lineage>
        <taxon>Eukaryota</taxon>
        <taxon>Metazoa</taxon>
        <taxon>Chordata</taxon>
        <taxon>Craniata</taxon>
        <taxon>Vertebrata</taxon>
        <taxon>Euteleostomi</taxon>
        <taxon>Actinopterygii</taxon>
        <taxon>Neopterygii</taxon>
        <taxon>Teleostei</taxon>
        <taxon>Anguilliformes</taxon>
        <taxon>Anguillidae</taxon>
        <taxon>Anguilla</taxon>
    </lineage>
</organism>
<accession>A0A0E9QMD5</accession>
<dbReference type="EMBL" id="GBXM01090573">
    <property type="protein sequence ID" value="JAH18004.1"/>
    <property type="molecule type" value="Transcribed_RNA"/>
</dbReference>
<dbReference type="AlphaFoldDB" id="A0A0E9QMD5"/>
<reference evidence="1" key="1">
    <citation type="submission" date="2014-11" db="EMBL/GenBank/DDBJ databases">
        <authorList>
            <person name="Amaro Gonzalez C."/>
        </authorList>
    </citation>
    <scope>NUCLEOTIDE SEQUENCE</scope>
</reference>
<sequence length="26" mass="3044">MESPGKSISMRMIKNVLFSGWSSWQR</sequence>